<keyword evidence="3" id="KW-0010">Activator</keyword>
<dbReference type="InterPro" id="IPR050204">
    <property type="entry name" value="AraC_XylS_family_regulators"/>
</dbReference>
<dbReference type="PROSITE" id="PS00041">
    <property type="entry name" value="HTH_ARAC_FAMILY_1"/>
    <property type="match status" value="1"/>
</dbReference>
<dbReference type="InterPro" id="IPR014710">
    <property type="entry name" value="RmlC-like_jellyroll"/>
</dbReference>
<dbReference type="GO" id="GO:0003700">
    <property type="term" value="F:DNA-binding transcription factor activity"/>
    <property type="evidence" value="ECO:0007669"/>
    <property type="project" value="InterPro"/>
</dbReference>
<evidence type="ECO:0000256" key="4">
    <source>
        <dbReference type="ARBA" id="ARBA00023163"/>
    </source>
</evidence>
<feature type="domain" description="HTH araC/xylS-type" evidence="5">
    <location>
        <begin position="177"/>
        <end position="274"/>
    </location>
</feature>
<evidence type="ECO:0000313" key="6">
    <source>
        <dbReference type="EMBL" id="SJN15089.1"/>
    </source>
</evidence>
<sequence length="277" mass="31362">MGKSASRFQFTKSQHIPTLKTLQAAMFDFRYDPHAHEEYAFGVTLSGRQDFFSGGQYHRSPPGNVIIFNPDDVHDGQPGGDRTLDYVMLYVHPAQVKALFDDALGQETASHFRFDSTLVQDMALRERITNVARLITTSTGSQIDQENALYQVVERITQLGGAYQPGHTSSRPDALLGLAKEYIHAHLDTDLSLEAISQAAHLSKFHFLRLFRQQLGITPYQYVINCRVNAACSALEKGAPLSEVTFRYGFTDLSHFNRRFKRIYGLTPHQYQHHLND</sequence>
<dbReference type="EMBL" id="FUKM01000061">
    <property type="protein sequence ID" value="SJN15089.1"/>
    <property type="molecule type" value="Genomic_DNA"/>
</dbReference>
<dbReference type="Pfam" id="PF02311">
    <property type="entry name" value="AraC_binding"/>
    <property type="match status" value="1"/>
</dbReference>
<dbReference type="OrthoDB" id="9809338at2"/>
<dbReference type="InterPro" id="IPR018060">
    <property type="entry name" value="HTH_AraC"/>
</dbReference>
<dbReference type="SUPFAM" id="SSF46689">
    <property type="entry name" value="Homeodomain-like"/>
    <property type="match status" value="2"/>
</dbReference>
<dbReference type="Gene3D" id="1.10.10.60">
    <property type="entry name" value="Homeodomain-like"/>
    <property type="match status" value="2"/>
</dbReference>
<keyword evidence="1" id="KW-0805">Transcription regulation</keyword>
<dbReference type="SUPFAM" id="SSF51215">
    <property type="entry name" value="Regulatory protein AraC"/>
    <property type="match status" value="1"/>
</dbReference>
<dbReference type="InterPro" id="IPR009057">
    <property type="entry name" value="Homeodomain-like_sf"/>
</dbReference>
<dbReference type="InterPro" id="IPR020449">
    <property type="entry name" value="Tscrpt_reg_AraC-type_HTH"/>
</dbReference>
<evidence type="ECO:0000259" key="5">
    <source>
        <dbReference type="PROSITE" id="PS01124"/>
    </source>
</evidence>
<protein>
    <submittedName>
        <fullName evidence="6">Transcriptional regulator, AraC family</fullName>
    </submittedName>
</protein>
<dbReference type="AlphaFoldDB" id="A0A1R4I5R5"/>
<accession>A0A1R4I5R5</accession>
<gene>
    <name evidence="6" type="ORF">CZ787_18410</name>
</gene>
<dbReference type="PANTHER" id="PTHR46796:SF2">
    <property type="entry name" value="TRANSCRIPTIONAL REGULATORY PROTEIN"/>
    <property type="match status" value="1"/>
</dbReference>
<dbReference type="Proteomes" id="UP000196331">
    <property type="component" value="Unassembled WGS sequence"/>
</dbReference>
<dbReference type="InterPro" id="IPR018062">
    <property type="entry name" value="HTH_AraC-typ_CS"/>
</dbReference>
<organism evidence="6 7">
    <name type="scientific">Halomonas citrativorans</name>
    <dbReference type="NCBI Taxonomy" id="2742612"/>
    <lineage>
        <taxon>Bacteria</taxon>
        <taxon>Pseudomonadati</taxon>
        <taxon>Pseudomonadota</taxon>
        <taxon>Gammaproteobacteria</taxon>
        <taxon>Oceanospirillales</taxon>
        <taxon>Halomonadaceae</taxon>
        <taxon>Halomonas</taxon>
    </lineage>
</organism>
<keyword evidence="4" id="KW-0804">Transcription</keyword>
<name>A0A1R4I5R5_9GAMM</name>
<dbReference type="Gene3D" id="2.60.120.10">
    <property type="entry name" value="Jelly Rolls"/>
    <property type="match status" value="1"/>
</dbReference>
<dbReference type="PANTHER" id="PTHR46796">
    <property type="entry name" value="HTH-TYPE TRANSCRIPTIONAL ACTIVATOR RHAS-RELATED"/>
    <property type="match status" value="1"/>
</dbReference>
<dbReference type="PROSITE" id="PS01124">
    <property type="entry name" value="HTH_ARAC_FAMILY_2"/>
    <property type="match status" value="1"/>
</dbReference>
<dbReference type="RefSeq" id="WP_087111777.1">
    <property type="nucleotide sequence ID" value="NZ_FUKM01000061.1"/>
</dbReference>
<proteinExistence type="predicted"/>
<dbReference type="PRINTS" id="PR00032">
    <property type="entry name" value="HTHARAC"/>
</dbReference>
<dbReference type="InterPro" id="IPR003313">
    <property type="entry name" value="AraC-bd"/>
</dbReference>
<reference evidence="6 7" key="1">
    <citation type="submission" date="2017-02" db="EMBL/GenBank/DDBJ databases">
        <authorList>
            <person name="Dridi B."/>
        </authorList>
    </citation>
    <scope>NUCLEOTIDE SEQUENCE [LARGE SCALE GENOMIC DNA]</scope>
    <source>
        <strain evidence="6 7">JB380</strain>
    </source>
</reference>
<dbReference type="InterPro" id="IPR037923">
    <property type="entry name" value="HTH-like"/>
</dbReference>
<dbReference type="Pfam" id="PF12833">
    <property type="entry name" value="HTH_18"/>
    <property type="match status" value="1"/>
</dbReference>
<dbReference type="SMART" id="SM00342">
    <property type="entry name" value="HTH_ARAC"/>
    <property type="match status" value="1"/>
</dbReference>
<dbReference type="GO" id="GO:0043565">
    <property type="term" value="F:sequence-specific DNA binding"/>
    <property type="evidence" value="ECO:0007669"/>
    <property type="project" value="InterPro"/>
</dbReference>
<comment type="caution">
    <text evidence="6">The sequence shown here is derived from an EMBL/GenBank/DDBJ whole genome shotgun (WGS) entry which is preliminary data.</text>
</comment>
<evidence type="ECO:0000256" key="3">
    <source>
        <dbReference type="ARBA" id="ARBA00023159"/>
    </source>
</evidence>
<evidence type="ECO:0000256" key="1">
    <source>
        <dbReference type="ARBA" id="ARBA00023015"/>
    </source>
</evidence>
<evidence type="ECO:0000313" key="7">
    <source>
        <dbReference type="Proteomes" id="UP000196331"/>
    </source>
</evidence>
<evidence type="ECO:0000256" key="2">
    <source>
        <dbReference type="ARBA" id="ARBA00023125"/>
    </source>
</evidence>
<keyword evidence="2" id="KW-0238">DNA-binding</keyword>